<keyword evidence="5" id="KW-1185">Reference proteome</keyword>
<reference evidence="4" key="1">
    <citation type="submission" date="2022-01" db="EMBL/GenBank/DDBJ databases">
        <title>Comparative genomics reveals a dynamic genome evolution in the ectomycorrhizal milk-cap (Lactarius) mushrooms.</title>
        <authorList>
            <consortium name="DOE Joint Genome Institute"/>
            <person name="Lebreton A."/>
            <person name="Tang N."/>
            <person name="Kuo A."/>
            <person name="LaButti K."/>
            <person name="Drula E."/>
            <person name="Barry K."/>
            <person name="Clum A."/>
            <person name="Lipzen A."/>
            <person name="Mousain D."/>
            <person name="Ng V."/>
            <person name="Wang R."/>
            <person name="Wang X."/>
            <person name="Dai Y."/>
            <person name="Henrissat B."/>
            <person name="Grigoriev I.V."/>
            <person name="Guerin-Laguette A."/>
            <person name="Yu F."/>
            <person name="Martin F.M."/>
        </authorList>
    </citation>
    <scope>NUCLEOTIDE SEQUENCE</scope>
    <source>
        <strain evidence="4">QP</strain>
    </source>
</reference>
<protein>
    <recommendedName>
        <fullName evidence="3">BTB domain-containing protein</fullName>
    </recommendedName>
</protein>
<dbReference type="PROSITE" id="PS50097">
    <property type="entry name" value="BTB"/>
    <property type="match status" value="1"/>
</dbReference>
<dbReference type="InterPro" id="IPR011333">
    <property type="entry name" value="SKP1/BTB/POZ_sf"/>
</dbReference>
<dbReference type="SMART" id="SM00225">
    <property type="entry name" value="BTB"/>
    <property type="match status" value="2"/>
</dbReference>
<proteinExistence type="predicted"/>
<dbReference type="PANTHER" id="PTHR47274:SF1">
    <property type="entry name" value="BTB_POZ DOMAIN CONTAINING PROTEIN, EXPRESSED"/>
    <property type="match status" value="1"/>
</dbReference>
<evidence type="ECO:0000256" key="2">
    <source>
        <dbReference type="SAM" id="MobiDB-lite"/>
    </source>
</evidence>
<dbReference type="AlphaFoldDB" id="A0AAD4Q493"/>
<evidence type="ECO:0000313" key="5">
    <source>
        <dbReference type="Proteomes" id="UP001201163"/>
    </source>
</evidence>
<comment type="caution">
    <text evidence="4">The sequence shown here is derived from an EMBL/GenBank/DDBJ whole genome shotgun (WGS) entry which is preliminary data.</text>
</comment>
<dbReference type="PANTHER" id="PTHR47274">
    <property type="entry name" value="BTB/POZ DOMAIN CONTAINING PROTEIN, EXPRESSED-RELATED"/>
    <property type="match status" value="1"/>
</dbReference>
<sequence length="634" mass="71799">MSTTSPCETLISAPILDEPSSPIDKLFDSSPDADIILRSSECHEFRVPKLYIINSSPVLETLIRLSSNSGDIATPAGHEPSHLTVQLNENYTILSSLLTFIFPVSPALPPSIEQTMELLSVAQKYKMDTVLIHIRDRIARQDLPVVHAENAFYVYSLAQKHRLRDEALQAAQMTLNNTLTIENLEDKLDIMPGSFLHELWKYHQRVRGSLMLDLIEFRRSGARGTLKDLQCNDLSSFGYPSWLDDYFVSISKSPAAFDLTRFHMTLTRHSAPGGFSSGCTHCASIPIETIQLLWTALTAVFHKSLRRAKGDLSLVEEEPHSQGCIEPTRETSPPPEDFNMRHTDVILRSSDGASFRVHRLVLTTASPFFDDLFSLPQPDEDETIDGIHVVRLSEDKEVLRSLITMLYPIPSVLPDSYDKVLDLLTASQKYDMAAVQSSIRAEASRKSYPSLSGAEAFRMYAIASSKGLIPEVENFARLTLDHPMTFESIGDELRLFNGWALRDLVRFRKRCRDSLVSCLESFLDYRDGPSKIWTCCFHSHLLNSQLQAPEQGLLARWLHDLISQAIKELKQSYTLPLLKQQNFRKQYMTALQQHITETNCPFCSRVYIMDGDAFWLQVKSKLTMARDKVLMFST</sequence>
<dbReference type="Pfam" id="PF00651">
    <property type="entry name" value="BTB"/>
    <property type="match status" value="2"/>
</dbReference>
<dbReference type="EMBL" id="JAKELL010000092">
    <property type="protein sequence ID" value="KAH8983113.1"/>
    <property type="molecule type" value="Genomic_DNA"/>
</dbReference>
<evidence type="ECO:0000256" key="1">
    <source>
        <dbReference type="ARBA" id="ARBA00002668"/>
    </source>
</evidence>
<organism evidence="4 5">
    <name type="scientific">Lactarius akahatsu</name>
    <dbReference type="NCBI Taxonomy" id="416441"/>
    <lineage>
        <taxon>Eukaryota</taxon>
        <taxon>Fungi</taxon>
        <taxon>Dikarya</taxon>
        <taxon>Basidiomycota</taxon>
        <taxon>Agaricomycotina</taxon>
        <taxon>Agaricomycetes</taxon>
        <taxon>Russulales</taxon>
        <taxon>Russulaceae</taxon>
        <taxon>Lactarius</taxon>
    </lineage>
</organism>
<dbReference type="Gene3D" id="3.30.710.10">
    <property type="entry name" value="Potassium Channel Kv1.1, Chain A"/>
    <property type="match status" value="2"/>
</dbReference>
<comment type="function">
    <text evidence="1">May act as a substrate-specific adapter of an E3 ubiquitin-protein ligase complex (CUL3-RBX1-BTB) which mediates the ubiquitination and subsequent proteasomal degradation of target proteins.</text>
</comment>
<accession>A0AAD4Q493</accession>
<dbReference type="SUPFAM" id="SSF54695">
    <property type="entry name" value="POZ domain"/>
    <property type="match status" value="1"/>
</dbReference>
<gene>
    <name evidence="4" type="ORF">EDB92DRAFT_1891951</name>
</gene>
<dbReference type="CDD" id="cd18186">
    <property type="entry name" value="BTB_POZ_ZBTB_KLHL-like"/>
    <property type="match status" value="1"/>
</dbReference>
<feature type="domain" description="BTB" evidence="3">
    <location>
        <begin position="343"/>
        <end position="415"/>
    </location>
</feature>
<feature type="region of interest" description="Disordered" evidence="2">
    <location>
        <begin position="318"/>
        <end position="338"/>
    </location>
</feature>
<evidence type="ECO:0000259" key="3">
    <source>
        <dbReference type="PROSITE" id="PS50097"/>
    </source>
</evidence>
<evidence type="ECO:0000313" key="4">
    <source>
        <dbReference type="EMBL" id="KAH8983113.1"/>
    </source>
</evidence>
<dbReference type="Proteomes" id="UP001201163">
    <property type="component" value="Unassembled WGS sequence"/>
</dbReference>
<name>A0AAD4Q493_9AGAM</name>
<dbReference type="InterPro" id="IPR000210">
    <property type="entry name" value="BTB/POZ_dom"/>
</dbReference>
<dbReference type="InterPro" id="IPR044784">
    <property type="entry name" value="At1g01640-like"/>
</dbReference>